<keyword evidence="6" id="KW-1133">Transmembrane helix</keyword>
<dbReference type="InterPro" id="IPR050498">
    <property type="entry name" value="Ycf3"/>
</dbReference>
<evidence type="ECO:0000313" key="8">
    <source>
        <dbReference type="Proteomes" id="UP000823886"/>
    </source>
</evidence>
<dbReference type="PANTHER" id="PTHR44858:SF1">
    <property type="entry name" value="UDP-N-ACETYLGLUCOSAMINE--PEPTIDE N-ACETYLGLUCOSAMINYLTRANSFERASE SPINDLY-RELATED"/>
    <property type="match status" value="1"/>
</dbReference>
<proteinExistence type="predicted"/>
<evidence type="ECO:0000313" key="7">
    <source>
        <dbReference type="EMBL" id="HJC63467.1"/>
    </source>
</evidence>
<reference evidence="7" key="1">
    <citation type="journal article" date="2021" name="PeerJ">
        <title>Extensive microbial diversity within the chicken gut microbiome revealed by metagenomics and culture.</title>
        <authorList>
            <person name="Gilroy R."/>
            <person name="Ravi A."/>
            <person name="Getino M."/>
            <person name="Pursley I."/>
            <person name="Horton D.L."/>
            <person name="Alikhan N.F."/>
            <person name="Baker D."/>
            <person name="Gharbi K."/>
            <person name="Hall N."/>
            <person name="Watson M."/>
            <person name="Adriaenssens E.M."/>
            <person name="Foster-Nyarko E."/>
            <person name="Jarju S."/>
            <person name="Secka A."/>
            <person name="Antonio M."/>
            <person name="Oren A."/>
            <person name="Chaudhuri R.R."/>
            <person name="La Ragione R."/>
            <person name="Hildebrand F."/>
            <person name="Pallen M.J."/>
        </authorList>
    </citation>
    <scope>NUCLEOTIDE SEQUENCE</scope>
    <source>
        <strain evidence="7">ChiBcec2-3848</strain>
    </source>
</reference>
<dbReference type="EMBL" id="DWVZ01000100">
    <property type="protein sequence ID" value="HJC63467.1"/>
    <property type="molecule type" value="Genomic_DNA"/>
</dbReference>
<dbReference type="InterPro" id="IPR019734">
    <property type="entry name" value="TPR_rpt"/>
</dbReference>
<dbReference type="Gene3D" id="1.25.40.10">
    <property type="entry name" value="Tetratricopeptide repeat domain"/>
    <property type="match status" value="3"/>
</dbReference>
<feature type="repeat" description="TPR" evidence="3">
    <location>
        <begin position="381"/>
        <end position="414"/>
    </location>
</feature>
<comment type="caution">
    <text evidence="7">The sequence shown here is derived from an EMBL/GenBank/DDBJ whole genome shotgun (WGS) entry which is preliminary data.</text>
</comment>
<dbReference type="SUPFAM" id="SSF81901">
    <property type="entry name" value="HCP-like"/>
    <property type="match status" value="1"/>
</dbReference>
<dbReference type="Pfam" id="PF14559">
    <property type="entry name" value="TPR_19"/>
    <property type="match status" value="1"/>
</dbReference>
<feature type="repeat" description="TPR" evidence="3">
    <location>
        <begin position="157"/>
        <end position="190"/>
    </location>
</feature>
<organism evidence="7 8">
    <name type="scientific">Candidatus Blautia merdavium</name>
    <dbReference type="NCBI Taxonomy" id="2838494"/>
    <lineage>
        <taxon>Bacteria</taxon>
        <taxon>Bacillati</taxon>
        <taxon>Bacillota</taxon>
        <taxon>Clostridia</taxon>
        <taxon>Lachnospirales</taxon>
        <taxon>Lachnospiraceae</taxon>
        <taxon>Blautia</taxon>
    </lineage>
</organism>
<keyword evidence="4" id="KW-0175">Coiled coil</keyword>
<evidence type="ECO:0000256" key="4">
    <source>
        <dbReference type="SAM" id="Coils"/>
    </source>
</evidence>
<sequence>MNCMKCNAPLTSSAYCPKCGCSVTAQKKAAALSNLYYNQGLEKAQIRDLSGAITCLKRSLKMNKLNIQARNLLGLVYFETGEVVAALSQWVISKNMLPEGNPAVGYIDRLQRNANRLETINNSIRKYNECLAYCRGGNEDMAKIQLKSVLSNNPKLIKGYHLLALIYIHEEDYEKARKQLKAAAKIDKTNTTTLRFLKEVEAQTGRATNLEPRFRMKEREEERKEASRVYRSSHDAVIQPALHRERTITNTLVNLIIGLLVGAAALWFLIVPARTQKINEEANKKVVEYSDKMAAQSAELDRLTEQMNASTESVNTANDQISAANNKTGSYENLLKAWQAYTAGNYSTAANAMESVRAEDLSVEAKSMYDSIMGDIGATMQAQYKEEGITSYEAGDYDSAISSLEKALAISESDSDTMYFCARAYDRKGDTEHANQWYQKIIDNFPGTNAASDARDYLAANGVTGTQQDAGEEDAGEETGGEDTEE</sequence>
<dbReference type="Proteomes" id="UP000823886">
    <property type="component" value="Unassembled WGS sequence"/>
</dbReference>
<dbReference type="InterPro" id="IPR011990">
    <property type="entry name" value="TPR-like_helical_dom_sf"/>
</dbReference>
<dbReference type="PANTHER" id="PTHR44858">
    <property type="entry name" value="TETRATRICOPEPTIDE REPEAT PROTEIN 6"/>
    <property type="match status" value="1"/>
</dbReference>
<evidence type="ECO:0000256" key="5">
    <source>
        <dbReference type="SAM" id="MobiDB-lite"/>
    </source>
</evidence>
<accession>A0A9D2PPJ8</accession>
<gene>
    <name evidence="7" type="ORF">H9753_07605</name>
</gene>
<reference evidence="7" key="2">
    <citation type="submission" date="2021-04" db="EMBL/GenBank/DDBJ databases">
        <authorList>
            <person name="Gilroy R."/>
        </authorList>
    </citation>
    <scope>NUCLEOTIDE SEQUENCE</scope>
    <source>
        <strain evidence="7">ChiBcec2-3848</strain>
    </source>
</reference>
<protein>
    <submittedName>
        <fullName evidence="7">Tetratricopeptide repeat protein</fullName>
    </submittedName>
</protein>
<evidence type="ECO:0000256" key="1">
    <source>
        <dbReference type="ARBA" id="ARBA00022737"/>
    </source>
</evidence>
<keyword evidence="6" id="KW-0472">Membrane</keyword>
<dbReference type="PROSITE" id="PS50005">
    <property type="entry name" value="TPR"/>
    <property type="match status" value="2"/>
</dbReference>
<dbReference type="Pfam" id="PF13181">
    <property type="entry name" value="TPR_8"/>
    <property type="match status" value="1"/>
</dbReference>
<feature type="region of interest" description="Disordered" evidence="5">
    <location>
        <begin position="456"/>
        <end position="486"/>
    </location>
</feature>
<feature type="compositionally biased region" description="Acidic residues" evidence="5">
    <location>
        <begin position="470"/>
        <end position="486"/>
    </location>
</feature>
<keyword evidence="6" id="KW-0812">Transmembrane</keyword>
<dbReference type="Pfam" id="PF13432">
    <property type="entry name" value="TPR_16"/>
    <property type="match status" value="1"/>
</dbReference>
<name>A0A9D2PPJ8_9FIRM</name>
<keyword evidence="1" id="KW-0677">Repeat</keyword>
<feature type="transmembrane region" description="Helical" evidence="6">
    <location>
        <begin position="252"/>
        <end position="270"/>
    </location>
</feature>
<evidence type="ECO:0000256" key="2">
    <source>
        <dbReference type="ARBA" id="ARBA00022803"/>
    </source>
</evidence>
<feature type="coiled-coil region" evidence="4">
    <location>
        <begin position="279"/>
        <end position="320"/>
    </location>
</feature>
<evidence type="ECO:0000256" key="6">
    <source>
        <dbReference type="SAM" id="Phobius"/>
    </source>
</evidence>
<keyword evidence="2 3" id="KW-0802">TPR repeat</keyword>
<dbReference type="AlphaFoldDB" id="A0A9D2PPJ8"/>
<evidence type="ECO:0000256" key="3">
    <source>
        <dbReference type="PROSITE-ProRule" id="PRU00339"/>
    </source>
</evidence>
<dbReference type="SMART" id="SM00028">
    <property type="entry name" value="TPR"/>
    <property type="match status" value="5"/>
</dbReference>